<sequence>MITLLVTLRDFFVAILISWLGLTAEPADKQVQQEPAQPQTASLAVFR</sequence>
<dbReference type="EMBL" id="JAPWGW010000004">
    <property type="protein sequence ID" value="MCZ4298775.1"/>
    <property type="molecule type" value="Genomic_DNA"/>
</dbReference>
<organism evidence="1 2">
    <name type="scientific">Henriciella marina</name>
    <dbReference type="NCBI Taxonomy" id="453851"/>
    <lineage>
        <taxon>Bacteria</taxon>
        <taxon>Pseudomonadati</taxon>
        <taxon>Pseudomonadota</taxon>
        <taxon>Alphaproteobacteria</taxon>
        <taxon>Hyphomonadales</taxon>
        <taxon>Hyphomonadaceae</taxon>
        <taxon>Henriciella</taxon>
    </lineage>
</organism>
<protein>
    <submittedName>
        <fullName evidence="1">Uncharacterized protein</fullName>
    </submittedName>
</protein>
<proteinExistence type="predicted"/>
<evidence type="ECO:0000313" key="1">
    <source>
        <dbReference type="EMBL" id="MCZ4298775.1"/>
    </source>
</evidence>
<name>A0ABT4LWP4_9PROT</name>
<dbReference type="Proteomes" id="UP001083770">
    <property type="component" value="Unassembled WGS sequence"/>
</dbReference>
<keyword evidence="2" id="KW-1185">Reference proteome</keyword>
<evidence type="ECO:0000313" key="2">
    <source>
        <dbReference type="Proteomes" id="UP001083770"/>
    </source>
</evidence>
<gene>
    <name evidence="1" type="ORF">O4G74_11960</name>
</gene>
<dbReference type="RefSeq" id="WP_269402842.1">
    <property type="nucleotide sequence ID" value="NZ_JAPWGW010000004.1"/>
</dbReference>
<reference evidence="1" key="1">
    <citation type="submission" date="2022-12" db="EMBL/GenBank/DDBJ databases">
        <title>Bacterial isolates from different developmental stages of Nematostella vectensis.</title>
        <authorList>
            <person name="Fraune S."/>
        </authorList>
    </citation>
    <scope>NUCLEOTIDE SEQUENCE</scope>
    <source>
        <strain evidence="1">G21632-S1</strain>
    </source>
</reference>
<comment type="caution">
    <text evidence="1">The sequence shown here is derived from an EMBL/GenBank/DDBJ whole genome shotgun (WGS) entry which is preliminary data.</text>
</comment>
<accession>A0ABT4LWP4</accession>